<dbReference type="KEGG" id="vg:41701493"/>
<gene>
    <name evidence="3" type="primary">ORF63</name>
</gene>
<evidence type="ECO:0000313" key="4">
    <source>
        <dbReference type="Proteomes" id="UP000289908"/>
    </source>
</evidence>
<dbReference type="GeneID" id="41701493"/>
<feature type="compositionally biased region" description="Basic and acidic residues" evidence="2">
    <location>
        <begin position="79"/>
        <end position="98"/>
    </location>
</feature>
<keyword evidence="1" id="KW-0244">Early protein</keyword>
<dbReference type="Proteomes" id="UP000289908">
    <property type="component" value="Segment"/>
</dbReference>
<dbReference type="GO" id="GO:0006355">
    <property type="term" value="P:regulation of DNA-templated transcription"/>
    <property type="evidence" value="ECO:0007669"/>
    <property type="project" value="InterPro"/>
</dbReference>
<name>A0A2Z5U663_9GAMA</name>
<accession>A0A2Z5U663</accession>
<sequence length="475" mass="53813">MAQKMLNDEEVMQDILQNAGDYQHVDSQLPQPIPVLGGAVTQFQIQPPAPIMVPQWRPEGGFDCYHHSAHRSPSRGRRDRSGRDFQQRPTDPRIDRSNRHQPYSRQGRYDPRPESSETRDRSTRQPQDVALHNTDQSESQSWSQSRPRRRQRSRQARDPRFGVQQTGFKSKMRYPIKPQIENPRSACFQNLMRSLKKMNLPPQMMRQRASSPPCRHGSLPTPTPGLLVPAPLNLGEFKAEKFTDNTVQKMVDRGISPQDCLNKTISMSRVSSRFQLLKKFTTQTINFNKWVGLRKETIMNSGLMTQVMFLEETLAWLKLNLENKADLGEKDLILCTADLLCNQIIFKLRPIASCLESDKFQLAAVKQLSYLMCASGRTVDAGVLMREVKLGGNLATLVGFAVAIPVLMLSRNRKVEVFEHCKAYINLFQPGTLCAICNSMFSKLNHTCTEECSGNVKAVIGSQVNTRGLLFVPGL</sequence>
<organism evidence="3">
    <name type="scientific">Rhinolophus gammaherpesvirus 1</name>
    <dbReference type="NCBI Taxonomy" id="2054179"/>
    <lineage>
        <taxon>Viruses</taxon>
        <taxon>Duplodnaviria</taxon>
        <taxon>Heunggongvirae</taxon>
        <taxon>Peploviricota</taxon>
        <taxon>Herviviricetes</taxon>
        <taxon>Herpesvirales</taxon>
        <taxon>Orthoherpesviridae</taxon>
        <taxon>Gammaherpesvirinae</taxon>
        <taxon>Percavirus</taxon>
        <taxon>Percavirus rhinolophidgamma1</taxon>
    </lineage>
</organism>
<evidence type="ECO:0000313" key="3">
    <source>
        <dbReference type="EMBL" id="BBB06509.1"/>
    </source>
</evidence>
<dbReference type="Pfam" id="PF05459">
    <property type="entry name" value="Herpes_UL69"/>
    <property type="match status" value="1"/>
</dbReference>
<proteinExistence type="predicted"/>
<dbReference type="OrthoDB" id="10266at10239"/>
<evidence type="ECO:0000256" key="1">
    <source>
        <dbReference type="ARBA" id="ARBA00022518"/>
    </source>
</evidence>
<reference evidence="3" key="1">
    <citation type="submission" date="2017-11" db="EMBL/GenBank/DDBJ databases">
        <title>Complete genome of Rhinolophus gammaherpesvirus-1.</title>
        <authorList>
            <person name="Maeda K."/>
            <person name="Noguchi K."/>
        </authorList>
    </citation>
    <scope>NUCLEOTIDE SEQUENCE [LARGE SCALE GENOMIC DNA]</scope>
    <source>
        <strain evidence="3">BV1</strain>
    </source>
</reference>
<feature type="region of interest" description="Disordered" evidence="2">
    <location>
        <begin position="64"/>
        <end position="170"/>
    </location>
</feature>
<protein>
    <submittedName>
        <fullName evidence="3">Multifunctional expression regulator</fullName>
    </submittedName>
</protein>
<evidence type="ECO:0000256" key="2">
    <source>
        <dbReference type="SAM" id="MobiDB-lite"/>
    </source>
</evidence>
<dbReference type="EMBL" id="LC333428">
    <property type="protein sequence ID" value="BBB06509.1"/>
    <property type="molecule type" value="Genomic_DNA"/>
</dbReference>
<keyword evidence="4" id="KW-1185">Reference proteome</keyword>
<dbReference type="RefSeq" id="YP_009551870.1">
    <property type="nucleotide sequence ID" value="NC_040539.1"/>
</dbReference>
<feature type="compositionally biased region" description="Low complexity" evidence="2">
    <location>
        <begin position="136"/>
        <end position="145"/>
    </location>
</feature>
<feature type="compositionally biased region" description="Basic residues" evidence="2">
    <location>
        <begin position="67"/>
        <end position="78"/>
    </location>
</feature>
<dbReference type="InterPro" id="IPR008648">
    <property type="entry name" value="ICP27-like"/>
</dbReference>
<feature type="compositionally biased region" description="Basic and acidic residues" evidence="2">
    <location>
        <begin position="107"/>
        <end position="123"/>
    </location>
</feature>